<sequence length="254" mass="28277">MNIAAYLARIDVQRPAAANLDALRTLQAAHLATVPFENLSVHLGEPIALDPAALEDKVVRRRRGGFCYELNGLFAVLLRELGFRVTLLAARAYLPSDQLGPPFDHLALRVDLDEPWLVDVGFGAFSQFPLRLFAPDPQADPDGEFLLLDQPDGEVQVCRDGKPAYLLELRARELADFTPTCWWQSTSPDSNFTKGLTCSLRTDTGRITLSGDRLIETVDGERRERILPEPEILDIYRKHFGIELERVPSLAAGS</sequence>
<accession>A0A1I1CNM2</accession>
<evidence type="ECO:0000313" key="4">
    <source>
        <dbReference type="Proteomes" id="UP000243799"/>
    </source>
</evidence>
<dbReference type="SUPFAM" id="SSF54001">
    <property type="entry name" value="Cysteine proteinases"/>
    <property type="match status" value="1"/>
</dbReference>
<keyword evidence="3" id="KW-0808">Transferase</keyword>
<reference evidence="4" key="1">
    <citation type="submission" date="2016-10" db="EMBL/GenBank/DDBJ databases">
        <authorList>
            <person name="Varghese N."/>
            <person name="Submissions S."/>
        </authorList>
    </citation>
    <scope>NUCLEOTIDE SEQUENCE [LARGE SCALE GENOMIC DNA]</scope>
    <source>
        <strain evidence="4">CGMCC 4.3568</strain>
    </source>
</reference>
<dbReference type="Proteomes" id="UP000243799">
    <property type="component" value="Unassembled WGS sequence"/>
</dbReference>
<dbReference type="PRINTS" id="PR01543">
    <property type="entry name" value="ANATRNSFRASE"/>
</dbReference>
<dbReference type="AlphaFoldDB" id="A0A1I1CNM2"/>
<organism evidence="3 4">
    <name type="scientific">Amycolatopsis marina</name>
    <dbReference type="NCBI Taxonomy" id="490629"/>
    <lineage>
        <taxon>Bacteria</taxon>
        <taxon>Bacillati</taxon>
        <taxon>Actinomycetota</taxon>
        <taxon>Actinomycetes</taxon>
        <taxon>Pseudonocardiales</taxon>
        <taxon>Pseudonocardiaceae</taxon>
        <taxon>Amycolatopsis</taxon>
    </lineage>
</organism>
<dbReference type="Gene3D" id="3.30.2140.10">
    <property type="entry name" value="Arylamine N-acetyltransferase"/>
    <property type="match status" value="1"/>
</dbReference>
<keyword evidence="4" id="KW-1185">Reference proteome</keyword>
<protein>
    <submittedName>
        <fullName evidence="3">N-hydroxyarylamine O-acetyltransferase</fullName>
    </submittedName>
</protein>
<dbReference type="InterPro" id="IPR001447">
    <property type="entry name" value="Arylamine_N-AcTrfase"/>
</dbReference>
<dbReference type="PANTHER" id="PTHR11786:SF0">
    <property type="entry name" value="ARYLAMINE N-ACETYLTRANSFERASE 4-RELATED"/>
    <property type="match status" value="1"/>
</dbReference>
<proteinExistence type="inferred from homology"/>
<dbReference type="STRING" id="490629.SAMN05216266_13021"/>
<dbReference type="EMBL" id="FOKG01000030">
    <property type="protein sequence ID" value="SFB62210.1"/>
    <property type="molecule type" value="Genomic_DNA"/>
</dbReference>
<dbReference type="GO" id="GO:0016407">
    <property type="term" value="F:acetyltransferase activity"/>
    <property type="evidence" value="ECO:0007669"/>
    <property type="project" value="InterPro"/>
</dbReference>
<comment type="similarity">
    <text evidence="1 2">Belongs to the arylamine N-acetyltransferase family.</text>
</comment>
<dbReference type="RefSeq" id="WP_091678919.1">
    <property type="nucleotide sequence ID" value="NZ_FOKG01000030.1"/>
</dbReference>
<gene>
    <name evidence="3" type="ORF">SAMN05216266_13021</name>
</gene>
<evidence type="ECO:0000256" key="1">
    <source>
        <dbReference type="ARBA" id="ARBA00006547"/>
    </source>
</evidence>
<dbReference type="Gene3D" id="2.40.128.150">
    <property type="entry name" value="Cysteine proteinases"/>
    <property type="match status" value="1"/>
</dbReference>
<evidence type="ECO:0000256" key="2">
    <source>
        <dbReference type="RuleBase" id="RU003452"/>
    </source>
</evidence>
<name>A0A1I1CNM2_9PSEU</name>
<dbReference type="InterPro" id="IPR038765">
    <property type="entry name" value="Papain-like_cys_pep_sf"/>
</dbReference>
<dbReference type="Pfam" id="PF00797">
    <property type="entry name" value="Acetyltransf_2"/>
    <property type="match status" value="1"/>
</dbReference>
<dbReference type="OrthoDB" id="7181050at2"/>
<evidence type="ECO:0000313" key="3">
    <source>
        <dbReference type="EMBL" id="SFB62210.1"/>
    </source>
</evidence>
<dbReference type="PANTHER" id="PTHR11786">
    <property type="entry name" value="N-HYDROXYARYLAMINE O-ACETYLTRANSFERASE"/>
    <property type="match status" value="1"/>
</dbReference>